<evidence type="ECO:0000313" key="2">
    <source>
        <dbReference type="Proteomes" id="UP001399917"/>
    </source>
</evidence>
<keyword evidence="2" id="KW-1185">Reference proteome</keyword>
<organism evidence="1 2">
    <name type="scientific">Celeribacter arenosi</name>
    <dbReference type="NCBI Taxonomy" id="792649"/>
    <lineage>
        <taxon>Bacteria</taxon>
        <taxon>Pseudomonadati</taxon>
        <taxon>Pseudomonadota</taxon>
        <taxon>Alphaproteobacteria</taxon>
        <taxon>Rhodobacterales</taxon>
        <taxon>Roseobacteraceae</taxon>
        <taxon>Celeribacter</taxon>
    </lineage>
</organism>
<evidence type="ECO:0000313" key="1">
    <source>
        <dbReference type="EMBL" id="GAA3867572.1"/>
    </source>
</evidence>
<accession>A0ABP7K9E4</accession>
<gene>
    <name evidence="1" type="ORF">GCM10022404_17150</name>
</gene>
<reference evidence="2" key="1">
    <citation type="journal article" date="2019" name="Int. J. Syst. Evol. Microbiol.">
        <title>The Global Catalogue of Microorganisms (GCM) 10K type strain sequencing project: providing services to taxonomists for standard genome sequencing and annotation.</title>
        <authorList>
            <consortium name="The Broad Institute Genomics Platform"/>
            <consortium name="The Broad Institute Genome Sequencing Center for Infectious Disease"/>
            <person name="Wu L."/>
            <person name="Ma J."/>
        </authorList>
    </citation>
    <scope>NUCLEOTIDE SEQUENCE [LARGE SCALE GENOMIC DNA]</scope>
    <source>
        <strain evidence="2">JCM 17190</strain>
    </source>
</reference>
<sequence>MSKHIVDKAHAASKEARLVHYAKIEKAEKPSAASIALQRRAKNASSEERAKQYARIERNIEA</sequence>
<protein>
    <submittedName>
        <fullName evidence="1">Uncharacterized protein</fullName>
    </submittedName>
</protein>
<proteinExistence type="predicted"/>
<comment type="caution">
    <text evidence="1">The sequence shown here is derived from an EMBL/GenBank/DDBJ whole genome shotgun (WGS) entry which is preliminary data.</text>
</comment>
<dbReference type="RefSeq" id="WP_344846364.1">
    <property type="nucleotide sequence ID" value="NZ_BAABDF010000007.1"/>
</dbReference>
<dbReference type="EMBL" id="BAABDF010000007">
    <property type="protein sequence ID" value="GAA3867572.1"/>
    <property type="molecule type" value="Genomic_DNA"/>
</dbReference>
<name>A0ABP7K9E4_9RHOB</name>
<dbReference type="Proteomes" id="UP001399917">
    <property type="component" value="Unassembled WGS sequence"/>
</dbReference>